<dbReference type="SUPFAM" id="SSF53850">
    <property type="entry name" value="Periplasmic binding protein-like II"/>
    <property type="match status" value="1"/>
</dbReference>
<evidence type="ECO:0000256" key="2">
    <source>
        <dbReference type="ARBA" id="ARBA00008725"/>
    </source>
</evidence>
<evidence type="ECO:0000256" key="4">
    <source>
        <dbReference type="ARBA" id="ARBA00022448"/>
    </source>
</evidence>
<dbReference type="PANTHER" id="PTHR42996">
    <property type="entry name" value="PHOSPHATE-BINDING PROTEIN PSTS"/>
    <property type="match status" value="1"/>
</dbReference>
<feature type="domain" description="PBP" evidence="8">
    <location>
        <begin position="27"/>
        <end position="288"/>
    </location>
</feature>
<dbReference type="EMBL" id="JALBUT010000002">
    <property type="protein sequence ID" value="MDX8415065.1"/>
    <property type="molecule type" value="Genomic_DNA"/>
</dbReference>
<dbReference type="NCBIfam" id="NF008171">
    <property type="entry name" value="PRK10918.1"/>
    <property type="match status" value="1"/>
</dbReference>
<proteinExistence type="inferred from homology"/>
<evidence type="ECO:0000259" key="8">
    <source>
        <dbReference type="Pfam" id="PF12849"/>
    </source>
</evidence>
<evidence type="ECO:0000256" key="3">
    <source>
        <dbReference type="ARBA" id="ARBA00011529"/>
    </source>
</evidence>
<gene>
    <name evidence="9" type="primary">pstS</name>
    <name evidence="9" type="ORF">MOX91_02575</name>
</gene>
<comment type="function">
    <text evidence="1">Part of the ABC transporter complex PstSACB involved in phosphate import.</text>
</comment>
<dbReference type="PANTHER" id="PTHR42996:SF1">
    <property type="entry name" value="PHOSPHATE-BINDING PROTEIN PSTS"/>
    <property type="match status" value="1"/>
</dbReference>
<evidence type="ECO:0000256" key="5">
    <source>
        <dbReference type="ARBA" id="ARBA00022592"/>
    </source>
</evidence>
<feature type="chain" id="PRO_5046393622" description="Phosphate-binding protein" evidence="7">
    <location>
        <begin position="23"/>
        <end position="335"/>
    </location>
</feature>
<name>A0ABU4WES9_9BACT</name>
<dbReference type="PIRSF" id="PIRSF002756">
    <property type="entry name" value="PstS"/>
    <property type="match status" value="1"/>
</dbReference>
<sequence length="335" mass="36590">MKVKKLLANILISALALGAAKADEMMINGAGASFPAPVYQMWSYLYTHSQNAAKINYQSIGSGAGLNQLKSGTIDFAGSDNPLTLESQKEFAIKQFPMLTGGVVVITNIPNVKSGELKLDRKTLSRIFLGEIKNWNDAEIAKLNPSLKLPDLPITVVHRSDSSGTTFIFTNYLSKISKDWKENIGEGSSVKWPAGIGGQKNPGVCNNVKKISGSIGYTEYTYALEAKLACATLENAEGKFVEPNLKTFSAAVESANWADAKGFYMVLTNQGGENSYPIMGVTYILFPENCGAEKKSEMFKYFNWCFNSGKINAEKLGYVPIPESVVKLIRDEIFK</sequence>
<dbReference type="CDD" id="cd13565">
    <property type="entry name" value="PBP2_PstS"/>
    <property type="match status" value="1"/>
</dbReference>
<comment type="similarity">
    <text evidence="2 6">Belongs to the PstS family.</text>
</comment>
<keyword evidence="10" id="KW-1185">Reference proteome</keyword>
<dbReference type="NCBIfam" id="TIGR00975">
    <property type="entry name" value="3a0107s03"/>
    <property type="match status" value="1"/>
</dbReference>
<organism evidence="9 10">
    <name type="scientific">Intestinicryptomonas porci</name>
    <dbReference type="NCBI Taxonomy" id="2926320"/>
    <lineage>
        <taxon>Bacteria</taxon>
        <taxon>Pseudomonadati</taxon>
        <taxon>Verrucomicrobiota</taxon>
        <taxon>Opitutia</taxon>
        <taxon>Opitutales</taxon>
        <taxon>Intestinicryptomonaceae</taxon>
        <taxon>Intestinicryptomonas</taxon>
    </lineage>
</organism>
<evidence type="ECO:0000256" key="7">
    <source>
        <dbReference type="SAM" id="SignalP"/>
    </source>
</evidence>
<evidence type="ECO:0000313" key="9">
    <source>
        <dbReference type="EMBL" id="MDX8415065.1"/>
    </source>
</evidence>
<feature type="signal peptide" evidence="7">
    <location>
        <begin position="1"/>
        <end position="22"/>
    </location>
</feature>
<dbReference type="InterPro" id="IPR005673">
    <property type="entry name" value="ABC_phos-bd_PstS"/>
</dbReference>
<dbReference type="RefSeq" id="WP_370396510.1">
    <property type="nucleotide sequence ID" value="NZ_JALBUT010000002.1"/>
</dbReference>
<comment type="subunit">
    <text evidence="3">The complex is composed of two ATP-binding proteins (PstB), two transmembrane proteins (PstC and PstA) and a solute-binding protein (PstS).</text>
</comment>
<comment type="caution">
    <text evidence="9">The sequence shown here is derived from an EMBL/GenBank/DDBJ whole genome shotgun (WGS) entry which is preliminary data.</text>
</comment>
<keyword evidence="4 6" id="KW-0813">Transport</keyword>
<reference evidence="9 10" key="1">
    <citation type="submission" date="2022-03" db="EMBL/GenBank/DDBJ databases">
        <title>Novel taxa within the pig intestine.</title>
        <authorList>
            <person name="Wylensek D."/>
            <person name="Bishof K."/>
            <person name="Afrizal A."/>
            <person name="Clavel T."/>
        </authorList>
    </citation>
    <scope>NUCLEOTIDE SEQUENCE [LARGE SCALE GENOMIC DNA]</scope>
    <source>
        <strain evidence="9 10">CLA-KB-P66</strain>
    </source>
</reference>
<protein>
    <recommendedName>
        <fullName evidence="6">Phosphate-binding protein</fullName>
    </recommendedName>
</protein>
<evidence type="ECO:0000256" key="1">
    <source>
        <dbReference type="ARBA" id="ARBA00002841"/>
    </source>
</evidence>
<dbReference type="InterPro" id="IPR024370">
    <property type="entry name" value="PBP_domain"/>
</dbReference>
<dbReference type="Gene3D" id="3.40.190.10">
    <property type="entry name" value="Periplasmic binding protein-like II"/>
    <property type="match status" value="2"/>
</dbReference>
<dbReference type="InterPro" id="IPR050962">
    <property type="entry name" value="Phosphate-bind_PstS"/>
</dbReference>
<keyword evidence="7" id="KW-0732">Signal</keyword>
<accession>A0ABU4WES9</accession>
<dbReference type="Proteomes" id="UP001275932">
    <property type="component" value="Unassembled WGS sequence"/>
</dbReference>
<dbReference type="Pfam" id="PF12849">
    <property type="entry name" value="PBP_like_2"/>
    <property type="match status" value="1"/>
</dbReference>
<evidence type="ECO:0000256" key="6">
    <source>
        <dbReference type="PIRNR" id="PIRNR002756"/>
    </source>
</evidence>
<keyword evidence="5 6" id="KW-0592">Phosphate transport</keyword>
<evidence type="ECO:0000313" key="10">
    <source>
        <dbReference type="Proteomes" id="UP001275932"/>
    </source>
</evidence>